<keyword evidence="3" id="KW-1185">Reference proteome</keyword>
<comment type="caution">
    <text evidence="2">The sequence shown here is derived from an EMBL/GenBank/DDBJ whole genome shotgun (WGS) entry which is preliminary data.</text>
</comment>
<dbReference type="Proteomes" id="UP001149140">
    <property type="component" value="Unassembled WGS sequence"/>
</dbReference>
<protein>
    <submittedName>
        <fullName evidence="2">Helix-turn-helix domain-containing protein</fullName>
    </submittedName>
</protein>
<dbReference type="NCBIfam" id="TIGR01764">
    <property type="entry name" value="excise"/>
    <property type="match status" value="1"/>
</dbReference>
<gene>
    <name evidence="2" type="ORF">OM076_13330</name>
</gene>
<dbReference type="AlphaFoldDB" id="A0A9X3MTZ5"/>
<dbReference type="SUPFAM" id="SSF46955">
    <property type="entry name" value="Putative DNA-binding domain"/>
    <property type="match status" value="1"/>
</dbReference>
<feature type="domain" description="Helix-turn-helix" evidence="1">
    <location>
        <begin position="8"/>
        <end position="60"/>
    </location>
</feature>
<dbReference type="InterPro" id="IPR010093">
    <property type="entry name" value="SinI_DNA-bd"/>
</dbReference>
<dbReference type="InterPro" id="IPR009061">
    <property type="entry name" value="DNA-bd_dom_put_sf"/>
</dbReference>
<evidence type="ECO:0000313" key="3">
    <source>
        <dbReference type="Proteomes" id="UP001149140"/>
    </source>
</evidence>
<dbReference type="EMBL" id="JAPDOD010000010">
    <property type="protein sequence ID" value="MDA0161253.1"/>
    <property type="molecule type" value="Genomic_DNA"/>
</dbReference>
<dbReference type="InterPro" id="IPR041657">
    <property type="entry name" value="HTH_17"/>
</dbReference>
<name>A0A9X3MTZ5_9ACTN</name>
<dbReference type="Pfam" id="PF12728">
    <property type="entry name" value="HTH_17"/>
    <property type="match status" value="1"/>
</dbReference>
<sequence length="100" mass="11085">MTHLDTDLLKPSDLAHYLSVSRSWVYEAAKAGRIPYVRLGGPDGPLRFFRDDVERWLENARREWLPGESAASAATRATKALVSANPQLLLDGLAEDGIHN</sequence>
<evidence type="ECO:0000313" key="2">
    <source>
        <dbReference type="EMBL" id="MDA0161253.1"/>
    </source>
</evidence>
<accession>A0A9X3MTZ5</accession>
<evidence type="ECO:0000259" key="1">
    <source>
        <dbReference type="Pfam" id="PF12728"/>
    </source>
</evidence>
<dbReference type="GO" id="GO:0003677">
    <property type="term" value="F:DNA binding"/>
    <property type="evidence" value="ECO:0007669"/>
    <property type="project" value="InterPro"/>
</dbReference>
<dbReference type="RefSeq" id="WP_270040450.1">
    <property type="nucleotide sequence ID" value="NZ_JAPDOD010000010.1"/>
</dbReference>
<proteinExistence type="predicted"/>
<reference evidence="2" key="1">
    <citation type="submission" date="2022-10" db="EMBL/GenBank/DDBJ databases">
        <title>The WGS of Solirubrobacter ginsenosidimutans DSM 21036.</title>
        <authorList>
            <person name="Jiang Z."/>
        </authorList>
    </citation>
    <scope>NUCLEOTIDE SEQUENCE</scope>
    <source>
        <strain evidence="2">DSM 21036</strain>
    </source>
</reference>
<organism evidence="2 3">
    <name type="scientific">Solirubrobacter ginsenosidimutans</name>
    <dbReference type="NCBI Taxonomy" id="490573"/>
    <lineage>
        <taxon>Bacteria</taxon>
        <taxon>Bacillati</taxon>
        <taxon>Actinomycetota</taxon>
        <taxon>Thermoleophilia</taxon>
        <taxon>Solirubrobacterales</taxon>
        <taxon>Solirubrobacteraceae</taxon>
        <taxon>Solirubrobacter</taxon>
    </lineage>
</organism>